<gene>
    <name evidence="1" type="ORF">HNR50_003363</name>
</gene>
<evidence type="ECO:0000313" key="2">
    <source>
        <dbReference type="Proteomes" id="UP000587760"/>
    </source>
</evidence>
<evidence type="ECO:0008006" key="3">
    <source>
        <dbReference type="Google" id="ProtNLM"/>
    </source>
</evidence>
<evidence type="ECO:0000313" key="1">
    <source>
        <dbReference type="EMBL" id="MBB6481683.1"/>
    </source>
</evidence>
<reference evidence="1 2" key="1">
    <citation type="submission" date="2020-08" db="EMBL/GenBank/DDBJ databases">
        <title>Genomic Encyclopedia of Type Strains, Phase IV (KMG-IV): sequencing the most valuable type-strain genomes for metagenomic binning, comparative biology and taxonomic classification.</title>
        <authorList>
            <person name="Goeker M."/>
        </authorList>
    </citation>
    <scope>NUCLEOTIDE SEQUENCE [LARGE SCALE GENOMIC DNA]</scope>
    <source>
        <strain evidence="1 2">DSM 2461</strain>
    </source>
</reference>
<organism evidence="1 2">
    <name type="scientific">Spirochaeta isovalerica</name>
    <dbReference type="NCBI Taxonomy" id="150"/>
    <lineage>
        <taxon>Bacteria</taxon>
        <taxon>Pseudomonadati</taxon>
        <taxon>Spirochaetota</taxon>
        <taxon>Spirochaetia</taxon>
        <taxon>Spirochaetales</taxon>
        <taxon>Spirochaetaceae</taxon>
        <taxon>Spirochaeta</taxon>
    </lineage>
</organism>
<dbReference type="SUPFAM" id="SSF89260">
    <property type="entry name" value="Collagen-binding domain"/>
    <property type="match status" value="2"/>
</dbReference>
<dbReference type="RefSeq" id="WP_184747919.1">
    <property type="nucleotide sequence ID" value="NZ_JACHGJ010000007.1"/>
</dbReference>
<comment type="caution">
    <text evidence="1">The sequence shown here is derived from an EMBL/GenBank/DDBJ whole genome shotgun (WGS) entry which is preliminary data.</text>
</comment>
<accession>A0A841RCM0</accession>
<dbReference type="Gene3D" id="2.60.120.380">
    <property type="match status" value="3"/>
</dbReference>
<dbReference type="Proteomes" id="UP000587760">
    <property type="component" value="Unassembled WGS sequence"/>
</dbReference>
<dbReference type="EMBL" id="JACHGJ010000007">
    <property type="protein sequence ID" value="MBB6481683.1"/>
    <property type="molecule type" value="Genomic_DNA"/>
</dbReference>
<name>A0A841RCM0_9SPIO</name>
<proteinExistence type="predicted"/>
<keyword evidence="2" id="KW-1185">Reference proteome</keyword>
<sequence length="513" mass="56664">MKRIVPALLLFIFLAALGADELMENLKNASDQVSGDIAAFVGDDLLYSGAITFENRPVVLGDLFSDLLANRLLGNSRFRGSVAKGYSPGSVRISDADWTLSGSLYRTGTSFFLSLYLNDSAGQQKKGWEFLLPAEGVESLLSPSQMAVSSGGDIYEPNDSSSQAVELAPAPSMELEDLEIGESGDEDWFYLDVDQVGSGTDMFILSVRTTGSMDTYIELYSPSDASYPVAENDDGADSNASLSYALTETGRWFIKVRGYSSDETGDYGLFAALEMREAGPGEPDNSIEEASVVEIEGEEIRRVMDYAEDYDYFRITLDRDLSDDKALVVETYSGLDLTMTLLDEFDNEVVTNDDSGQDSNPQVMLPAMKAGTWYAVVYPYDSENTGPYSIRAYLKDVVRDEYESDNSMEEAGDIQVNGPEQWRTFMPAGEEDWARFTVDEAGEFLIKTTGPIDTYITLYDRFGEFVAEDDDGGNENNALISQRLDPGVYYVRVTQYEGDGNSEDSYTLSVKRY</sequence>
<protein>
    <recommendedName>
        <fullName evidence="3">Peptidase C-terminal archaeal/bacterial domain-containing protein</fullName>
    </recommendedName>
</protein>
<dbReference type="AlphaFoldDB" id="A0A841RCM0"/>